<evidence type="ECO:0000313" key="3">
    <source>
        <dbReference type="Proteomes" id="UP001215280"/>
    </source>
</evidence>
<sequence>MSSPAATAYHHFRDKNIQKNCKPSRFSAKRANGLAKPTNGLASRNDAGLGLGATPKSKPKPEKARLRGRKPVLQAENVTLRSWKFRTSQVPVVGGEDVVRKAHRRDDKYALKVKSSILAVTQIAVSSIPLNSLSVHEEAKPQPLQTRSGVRWTRLKVPARANYAVSCPLVLMHELSPMVVVSLPSGRGLAGGGEIEVIQVDGDSAAGRGENGVGFARGAVNTQGTAAIAQRARTTKKRRVIMLSIEEARF</sequence>
<feature type="region of interest" description="Disordered" evidence="1">
    <location>
        <begin position="1"/>
        <end position="67"/>
    </location>
</feature>
<comment type="caution">
    <text evidence="2">The sequence shown here is derived from an EMBL/GenBank/DDBJ whole genome shotgun (WGS) entry which is preliminary data.</text>
</comment>
<dbReference type="AlphaFoldDB" id="A0AAD7I678"/>
<proteinExistence type="predicted"/>
<gene>
    <name evidence="2" type="ORF">DFH07DRAFT_779810</name>
</gene>
<dbReference type="Proteomes" id="UP001215280">
    <property type="component" value="Unassembled WGS sequence"/>
</dbReference>
<evidence type="ECO:0000313" key="2">
    <source>
        <dbReference type="EMBL" id="KAJ7736020.1"/>
    </source>
</evidence>
<protein>
    <submittedName>
        <fullName evidence="2">Uncharacterized protein</fullName>
    </submittedName>
</protein>
<evidence type="ECO:0000256" key="1">
    <source>
        <dbReference type="SAM" id="MobiDB-lite"/>
    </source>
</evidence>
<name>A0AAD7I678_9AGAR</name>
<organism evidence="2 3">
    <name type="scientific">Mycena maculata</name>
    <dbReference type="NCBI Taxonomy" id="230809"/>
    <lineage>
        <taxon>Eukaryota</taxon>
        <taxon>Fungi</taxon>
        <taxon>Dikarya</taxon>
        <taxon>Basidiomycota</taxon>
        <taxon>Agaricomycotina</taxon>
        <taxon>Agaricomycetes</taxon>
        <taxon>Agaricomycetidae</taxon>
        <taxon>Agaricales</taxon>
        <taxon>Marasmiineae</taxon>
        <taxon>Mycenaceae</taxon>
        <taxon>Mycena</taxon>
    </lineage>
</organism>
<reference evidence="2" key="1">
    <citation type="submission" date="2023-03" db="EMBL/GenBank/DDBJ databases">
        <title>Massive genome expansion in bonnet fungi (Mycena s.s.) driven by repeated elements and novel gene families across ecological guilds.</title>
        <authorList>
            <consortium name="Lawrence Berkeley National Laboratory"/>
            <person name="Harder C.B."/>
            <person name="Miyauchi S."/>
            <person name="Viragh M."/>
            <person name="Kuo A."/>
            <person name="Thoen E."/>
            <person name="Andreopoulos B."/>
            <person name="Lu D."/>
            <person name="Skrede I."/>
            <person name="Drula E."/>
            <person name="Henrissat B."/>
            <person name="Morin E."/>
            <person name="Kohler A."/>
            <person name="Barry K."/>
            <person name="LaButti K."/>
            <person name="Morin E."/>
            <person name="Salamov A."/>
            <person name="Lipzen A."/>
            <person name="Mereny Z."/>
            <person name="Hegedus B."/>
            <person name="Baldrian P."/>
            <person name="Stursova M."/>
            <person name="Weitz H."/>
            <person name="Taylor A."/>
            <person name="Grigoriev I.V."/>
            <person name="Nagy L.G."/>
            <person name="Martin F."/>
            <person name="Kauserud H."/>
        </authorList>
    </citation>
    <scope>NUCLEOTIDE SEQUENCE</scope>
    <source>
        <strain evidence="2">CBHHK188m</strain>
    </source>
</reference>
<accession>A0AAD7I678</accession>
<keyword evidence="3" id="KW-1185">Reference proteome</keyword>
<dbReference type="EMBL" id="JARJLG010000151">
    <property type="protein sequence ID" value="KAJ7736020.1"/>
    <property type="molecule type" value="Genomic_DNA"/>
</dbReference>